<dbReference type="AlphaFoldDB" id="A0A9J6E352"/>
<protein>
    <submittedName>
        <fullName evidence="1">Uncharacterized protein</fullName>
    </submittedName>
</protein>
<organism evidence="1 2">
    <name type="scientific">Rhipicephalus microplus</name>
    <name type="common">Cattle tick</name>
    <name type="synonym">Boophilus microplus</name>
    <dbReference type="NCBI Taxonomy" id="6941"/>
    <lineage>
        <taxon>Eukaryota</taxon>
        <taxon>Metazoa</taxon>
        <taxon>Ecdysozoa</taxon>
        <taxon>Arthropoda</taxon>
        <taxon>Chelicerata</taxon>
        <taxon>Arachnida</taxon>
        <taxon>Acari</taxon>
        <taxon>Parasitiformes</taxon>
        <taxon>Ixodida</taxon>
        <taxon>Ixodoidea</taxon>
        <taxon>Ixodidae</taxon>
        <taxon>Rhipicephalinae</taxon>
        <taxon>Rhipicephalus</taxon>
        <taxon>Boophilus</taxon>
    </lineage>
</organism>
<evidence type="ECO:0000313" key="2">
    <source>
        <dbReference type="Proteomes" id="UP000821866"/>
    </source>
</evidence>
<keyword evidence="2" id="KW-1185">Reference proteome</keyword>
<dbReference type="Proteomes" id="UP000821866">
    <property type="component" value="Chromosome 4"/>
</dbReference>
<evidence type="ECO:0000313" key="1">
    <source>
        <dbReference type="EMBL" id="KAH8028565.1"/>
    </source>
</evidence>
<reference evidence="1" key="2">
    <citation type="submission" date="2021-09" db="EMBL/GenBank/DDBJ databases">
        <authorList>
            <person name="Jia N."/>
            <person name="Wang J."/>
            <person name="Shi W."/>
            <person name="Du L."/>
            <person name="Sun Y."/>
            <person name="Zhan W."/>
            <person name="Jiang J."/>
            <person name="Wang Q."/>
            <person name="Zhang B."/>
            <person name="Ji P."/>
            <person name="Sakyi L.B."/>
            <person name="Cui X."/>
            <person name="Yuan T."/>
            <person name="Jiang B."/>
            <person name="Yang W."/>
            <person name="Lam T.T.-Y."/>
            <person name="Chang Q."/>
            <person name="Ding S."/>
            <person name="Wang X."/>
            <person name="Zhu J."/>
            <person name="Ruan X."/>
            <person name="Zhao L."/>
            <person name="Wei J."/>
            <person name="Que T."/>
            <person name="Du C."/>
            <person name="Cheng J."/>
            <person name="Dai P."/>
            <person name="Han X."/>
            <person name="Huang E."/>
            <person name="Gao Y."/>
            <person name="Liu J."/>
            <person name="Shao H."/>
            <person name="Ye R."/>
            <person name="Li L."/>
            <person name="Wei W."/>
            <person name="Wang X."/>
            <person name="Wang C."/>
            <person name="Huo Q."/>
            <person name="Li W."/>
            <person name="Guo W."/>
            <person name="Chen H."/>
            <person name="Chen S."/>
            <person name="Zhou L."/>
            <person name="Zhou L."/>
            <person name="Ni X."/>
            <person name="Tian J."/>
            <person name="Zhou Y."/>
            <person name="Sheng Y."/>
            <person name="Liu T."/>
            <person name="Pan Y."/>
            <person name="Xia L."/>
            <person name="Li J."/>
            <person name="Zhao F."/>
            <person name="Cao W."/>
        </authorList>
    </citation>
    <scope>NUCLEOTIDE SEQUENCE</scope>
    <source>
        <strain evidence="1">Rmic-2018</strain>
        <tissue evidence="1">Larvae</tissue>
    </source>
</reference>
<dbReference type="EMBL" id="JABSTU010000006">
    <property type="protein sequence ID" value="KAH8028565.1"/>
    <property type="molecule type" value="Genomic_DNA"/>
</dbReference>
<name>A0A9J6E352_RHIMP</name>
<proteinExistence type="predicted"/>
<accession>A0A9J6E352</accession>
<gene>
    <name evidence="1" type="ORF">HPB51_017691</name>
</gene>
<reference evidence="1" key="1">
    <citation type="journal article" date="2020" name="Cell">
        <title>Large-Scale Comparative Analyses of Tick Genomes Elucidate Their Genetic Diversity and Vector Capacities.</title>
        <authorList>
            <consortium name="Tick Genome and Microbiome Consortium (TIGMIC)"/>
            <person name="Jia N."/>
            <person name="Wang J."/>
            <person name="Shi W."/>
            <person name="Du L."/>
            <person name="Sun Y."/>
            <person name="Zhan W."/>
            <person name="Jiang J.F."/>
            <person name="Wang Q."/>
            <person name="Zhang B."/>
            <person name="Ji P."/>
            <person name="Bell-Sakyi L."/>
            <person name="Cui X.M."/>
            <person name="Yuan T.T."/>
            <person name="Jiang B.G."/>
            <person name="Yang W.F."/>
            <person name="Lam T.T."/>
            <person name="Chang Q.C."/>
            <person name="Ding S.J."/>
            <person name="Wang X.J."/>
            <person name="Zhu J.G."/>
            <person name="Ruan X.D."/>
            <person name="Zhao L."/>
            <person name="Wei J.T."/>
            <person name="Ye R.Z."/>
            <person name="Que T.C."/>
            <person name="Du C.H."/>
            <person name="Zhou Y.H."/>
            <person name="Cheng J.X."/>
            <person name="Dai P.F."/>
            <person name="Guo W.B."/>
            <person name="Han X.H."/>
            <person name="Huang E.J."/>
            <person name="Li L.F."/>
            <person name="Wei W."/>
            <person name="Gao Y.C."/>
            <person name="Liu J.Z."/>
            <person name="Shao H.Z."/>
            <person name="Wang X."/>
            <person name="Wang C.C."/>
            <person name="Yang T.C."/>
            <person name="Huo Q.B."/>
            <person name="Li W."/>
            <person name="Chen H.Y."/>
            <person name="Chen S.E."/>
            <person name="Zhou L.G."/>
            <person name="Ni X.B."/>
            <person name="Tian J.H."/>
            <person name="Sheng Y."/>
            <person name="Liu T."/>
            <person name="Pan Y.S."/>
            <person name="Xia L.Y."/>
            <person name="Li J."/>
            <person name="Zhao F."/>
            <person name="Cao W.C."/>
        </authorList>
    </citation>
    <scope>NUCLEOTIDE SEQUENCE</scope>
    <source>
        <strain evidence="1">Rmic-2018</strain>
    </source>
</reference>
<sequence length="109" mass="11700">MPDVAAVSLVAGYISCVVSKKADCECCVSLILKAKGSSTSATDGLISHQDRGGLCYSTPELVHVLHALKRFVDAMLLDRTSLYKPLETCVTKSVDAIVRLPVLLCDRCD</sequence>
<comment type="caution">
    <text evidence="1">The sequence shown here is derived from an EMBL/GenBank/DDBJ whole genome shotgun (WGS) entry which is preliminary data.</text>
</comment>